<protein>
    <submittedName>
        <fullName evidence="1">Uncharacterized protein</fullName>
    </submittedName>
</protein>
<accession>A0A1I7NF21</accession>
<proteinExistence type="predicted"/>
<name>A0A1I7NF21_9HYPH</name>
<evidence type="ECO:0000313" key="2">
    <source>
        <dbReference type="Proteomes" id="UP000199074"/>
    </source>
</evidence>
<dbReference type="RefSeq" id="WP_092423662.1">
    <property type="nucleotide sequence ID" value="NZ_FPCK01000001.1"/>
</dbReference>
<evidence type="ECO:0000313" key="1">
    <source>
        <dbReference type="EMBL" id="SFV33264.1"/>
    </source>
</evidence>
<organism evidence="1 2">
    <name type="scientific">Devosia crocina</name>
    <dbReference type="NCBI Taxonomy" id="429728"/>
    <lineage>
        <taxon>Bacteria</taxon>
        <taxon>Pseudomonadati</taxon>
        <taxon>Pseudomonadota</taxon>
        <taxon>Alphaproteobacteria</taxon>
        <taxon>Hyphomicrobiales</taxon>
        <taxon>Devosiaceae</taxon>
        <taxon>Devosia</taxon>
    </lineage>
</organism>
<dbReference type="STRING" id="429728.SAMN05216456_1938"/>
<dbReference type="EMBL" id="FPCK01000001">
    <property type="protein sequence ID" value="SFV33264.1"/>
    <property type="molecule type" value="Genomic_DNA"/>
</dbReference>
<reference evidence="1 2" key="1">
    <citation type="submission" date="2016-10" db="EMBL/GenBank/DDBJ databases">
        <authorList>
            <person name="de Groot N.N."/>
        </authorList>
    </citation>
    <scope>NUCLEOTIDE SEQUENCE [LARGE SCALE GENOMIC DNA]</scope>
    <source>
        <strain evidence="1 2">IPL20</strain>
    </source>
</reference>
<sequence length="96" mass="10503">MAKEKTRTLLVVLELPVRAMTDEEWEYAWEECGHDEQKIDGPGPQDTLQEVGASDLSDAIAGALNSANNQEMLAGTGLFIHTDDARVLSSAWKEGE</sequence>
<dbReference type="Proteomes" id="UP000199074">
    <property type="component" value="Unassembled WGS sequence"/>
</dbReference>
<gene>
    <name evidence="1" type="ORF">SAMN05216456_1938</name>
</gene>
<dbReference type="AlphaFoldDB" id="A0A1I7NF21"/>
<keyword evidence="2" id="KW-1185">Reference proteome</keyword>